<dbReference type="Pfam" id="PF02770">
    <property type="entry name" value="Acyl-CoA_dh_M"/>
    <property type="match status" value="1"/>
</dbReference>
<comment type="caution">
    <text evidence="11">The sequence shown here is derived from an EMBL/GenBank/DDBJ whole genome shotgun (WGS) entry which is preliminary data.</text>
</comment>
<comment type="cofactor">
    <cofactor evidence="1 7">
        <name>FAD</name>
        <dbReference type="ChEBI" id="CHEBI:57692"/>
    </cofactor>
</comment>
<dbReference type="InterPro" id="IPR036250">
    <property type="entry name" value="AcylCo_DH-like_C"/>
</dbReference>
<keyword evidence="5 7" id="KW-0560">Oxidoreductase</keyword>
<keyword evidence="12" id="KW-1185">Reference proteome</keyword>
<name>A0A849BW16_9NOCA</name>
<protein>
    <submittedName>
        <fullName evidence="11">Acyl-CoA dehydrogenase</fullName>
    </submittedName>
</protein>
<evidence type="ECO:0000313" key="11">
    <source>
        <dbReference type="EMBL" id="NNH70752.1"/>
    </source>
</evidence>
<feature type="domain" description="Acyl-CoA dehydrogenase/oxidase C-terminal" evidence="8">
    <location>
        <begin position="234"/>
        <end position="382"/>
    </location>
</feature>
<evidence type="ECO:0000259" key="10">
    <source>
        <dbReference type="Pfam" id="PF02771"/>
    </source>
</evidence>
<evidence type="ECO:0000313" key="12">
    <source>
        <dbReference type="Proteomes" id="UP000586827"/>
    </source>
</evidence>
<dbReference type="Gene3D" id="1.20.140.10">
    <property type="entry name" value="Butyryl-CoA Dehydrogenase, subunit A, domain 3"/>
    <property type="match status" value="1"/>
</dbReference>
<reference evidence="11 12" key="1">
    <citation type="submission" date="2020-05" db="EMBL/GenBank/DDBJ databases">
        <title>MicrobeNet Type strains.</title>
        <authorList>
            <person name="Nicholson A.C."/>
        </authorList>
    </citation>
    <scope>NUCLEOTIDE SEQUENCE [LARGE SCALE GENOMIC DNA]</scope>
    <source>
        <strain evidence="11 12">JCM 3224</strain>
    </source>
</reference>
<comment type="similarity">
    <text evidence="2 7">Belongs to the acyl-CoA dehydrogenase family.</text>
</comment>
<dbReference type="InterPro" id="IPR009100">
    <property type="entry name" value="AcylCoA_DH/oxidase_NM_dom_sf"/>
</dbReference>
<dbReference type="Pfam" id="PF00441">
    <property type="entry name" value="Acyl-CoA_dh_1"/>
    <property type="match status" value="1"/>
</dbReference>
<gene>
    <name evidence="11" type="ORF">HLB23_12900</name>
</gene>
<dbReference type="SUPFAM" id="SSF56645">
    <property type="entry name" value="Acyl-CoA dehydrogenase NM domain-like"/>
    <property type="match status" value="1"/>
</dbReference>
<dbReference type="Proteomes" id="UP000586827">
    <property type="component" value="Unassembled WGS sequence"/>
</dbReference>
<dbReference type="GO" id="GO:0050660">
    <property type="term" value="F:flavin adenine dinucleotide binding"/>
    <property type="evidence" value="ECO:0007669"/>
    <property type="project" value="InterPro"/>
</dbReference>
<feature type="domain" description="Acyl-CoA dehydrogenase/oxidase N-terminal" evidence="10">
    <location>
        <begin position="11"/>
        <end position="121"/>
    </location>
</feature>
<dbReference type="Pfam" id="PF02771">
    <property type="entry name" value="Acyl-CoA_dh_N"/>
    <property type="match status" value="1"/>
</dbReference>
<dbReference type="InterPro" id="IPR013786">
    <property type="entry name" value="AcylCoA_DH/ox_N"/>
</dbReference>
<dbReference type="FunFam" id="2.40.110.10:FF:000002">
    <property type="entry name" value="Acyl-CoA dehydrogenase fadE12"/>
    <property type="match status" value="1"/>
</dbReference>
<dbReference type="AlphaFoldDB" id="A0A849BW16"/>
<keyword evidence="3 7" id="KW-0285">Flavoprotein</keyword>
<dbReference type="PANTHER" id="PTHR43884:SF12">
    <property type="entry name" value="ISOVALERYL-COA DEHYDROGENASE, MITOCHONDRIAL-RELATED"/>
    <property type="match status" value="1"/>
</dbReference>
<dbReference type="SUPFAM" id="SSF47203">
    <property type="entry name" value="Acyl-CoA dehydrogenase C-terminal domain-like"/>
    <property type="match status" value="1"/>
</dbReference>
<evidence type="ECO:0000256" key="3">
    <source>
        <dbReference type="ARBA" id="ARBA00022630"/>
    </source>
</evidence>
<dbReference type="PANTHER" id="PTHR43884">
    <property type="entry name" value="ACYL-COA DEHYDROGENASE"/>
    <property type="match status" value="1"/>
</dbReference>
<feature type="domain" description="Acyl-CoA oxidase/dehydrogenase middle" evidence="9">
    <location>
        <begin position="125"/>
        <end position="220"/>
    </location>
</feature>
<dbReference type="GO" id="GO:0008470">
    <property type="term" value="F:3-methylbutanoyl-CoA dehydrogenase activity"/>
    <property type="evidence" value="ECO:0007669"/>
    <property type="project" value="TreeGrafter"/>
</dbReference>
<organism evidence="11 12">
    <name type="scientific">Nocardia uniformis</name>
    <dbReference type="NCBI Taxonomy" id="53432"/>
    <lineage>
        <taxon>Bacteria</taxon>
        <taxon>Bacillati</taxon>
        <taxon>Actinomycetota</taxon>
        <taxon>Actinomycetes</taxon>
        <taxon>Mycobacteriales</taxon>
        <taxon>Nocardiaceae</taxon>
        <taxon>Nocardia</taxon>
    </lineage>
</organism>
<dbReference type="FunFam" id="1.20.140.10:FF:000001">
    <property type="entry name" value="Acyl-CoA dehydrogenase"/>
    <property type="match status" value="1"/>
</dbReference>
<dbReference type="InterPro" id="IPR009075">
    <property type="entry name" value="AcylCo_DH/oxidase_C"/>
</dbReference>
<dbReference type="InterPro" id="IPR046373">
    <property type="entry name" value="Acyl-CoA_Oxase/DH_mid-dom_sf"/>
</dbReference>
<keyword evidence="4 7" id="KW-0274">FAD</keyword>
<evidence type="ECO:0000256" key="2">
    <source>
        <dbReference type="ARBA" id="ARBA00009347"/>
    </source>
</evidence>
<dbReference type="RefSeq" id="WP_067522406.1">
    <property type="nucleotide sequence ID" value="NZ_JABELX010000004.1"/>
</dbReference>
<comment type="catalytic activity">
    <reaction evidence="6">
        <text>a 2,3-saturated acyl-CoA + A = a 2,3-dehydroacyl-CoA + AH2</text>
        <dbReference type="Rhea" id="RHEA:48608"/>
        <dbReference type="ChEBI" id="CHEBI:13193"/>
        <dbReference type="ChEBI" id="CHEBI:17499"/>
        <dbReference type="ChEBI" id="CHEBI:60015"/>
        <dbReference type="ChEBI" id="CHEBI:65111"/>
    </reaction>
</comment>
<accession>A0A849BW16</accession>
<evidence type="ECO:0000259" key="9">
    <source>
        <dbReference type="Pfam" id="PF02770"/>
    </source>
</evidence>
<evidence type="ECO:0000256" key="4">
    <source>
        <dbReference type="ARBA" id="ARBA00022827"/>
    </source>
</evidence>
<dbReference type="Gene3D" id="2.40.110.10">
    <property type="entry name" value="Butyryl-CoA Dehydrogenase, subunit A, domain 2"/>
    <property type="match status" value="1"/>
</dbReference>
<dbReference type="InterPro" id="IPR006091">
    <property type="entry name" value="Acyl-CoA_Oxase/DH_mid-dom"/>
</dbReference>
<evidence type="ECO:0000259" key="8">
    <source>
        <dbReference type="Pfam" id="PF00441"/>
    </source>
</evidence>
<evidence type="ECO:0000256" key="6">
    <source>
        <dbReference type="ARBA" id="ARBA00052546"/>
    </source>
</evidence>
<sequence>MERHRSPWLDDDLTALAELARRFFEKECAPHEDRWARQHHIDRDTWRRAGALGLLCLSIPEEYGGGGGTFAHEAVATIEQMRALTPSMANGVHSTIVAHYVYEYGTEEQRRAWLPKLATGEWVGAIAMTEPGTGSDLQSVRTRAVRTGDEYVLNGAKTFITNGFLADLVLVVARTSAEGPGSQSISLIAVETTRDGFRRGRNLEKIGQHGTDTCELFFDELRVPVTNLLGAVEGRGFVQLMRQLPQERLILAVTAAAIIEKTVELTVDYTKQREAFGKRLFDFQNTQFVLAECDTTKSLAWAFIDDCIARHLRGELDAATAAKAKWWLTDQQVKVADDCLQLFGGYGYMTEYPISRLFVDARVQRIYGGANEIMKVLIARSL</sequence>
<dbReference type="PROSITE" id="PS00073">
    <property type="entry name" value="ACYL_COA_DH_2"/>
    <property type="match status" value="1"/>
</dbReference>
<evidence type="ECO:0000256" key="7">
    <source>
        <dbReference type="RuleBase" id="RU362125"/>
    </source>
</evidence>
<dbReference type="InterPro" id="IPR037069">
    <property type="entry name" value="AcylCoA_DH/ox_N_sf"/>
</dbReference>
<dbReference type="EMBL" id="JABELX010000004">
    <property type="protein sequence ID" value="NNH70752.1"/>
    <property type="molecule type" value="Genomic_DNA"/>
</dbReference>
<evidence type="ECO:0000256" key="5">
    <source>
        <dbReference type="ARBA" id="ARBA00023002"/>
    </source>
</evidence>
<dbReference type="InterPro" id="IPR006089">
    <property type="entry name" value="Acyl-CoA_DH_CS"/>
</dbReference>
<evidence type="ECO:0000256" key="1">
    <source>
        <dbReference type="ARBA" id="ARBA00001974"/>
    </source>
</evidence>
<dbReference type="GO" id="GO:0006552">
    <property type="term" value="P:L-leucine catabolic process"/>
    <property type="evidence" value="ECO:0007669"/>
    <property type="project" value="TreeGrafter"/>
</dbReference>
<dbReference type="Gene3D" id="1.10.540.10">
    <property type="entry name" value="Acyl-CoA dehydrogenase/oxidase, N-terminal domain"/>
    <property type="match status" value="1"/>
</dbReference>
<proteinExistence type="inferred from homology"/>